<dbReference type="GO" id="GO:0043565">
    <property type="term" value="F:sequence-specific DNA binding"/>
    <property type="evidence" value="ECO:0007669"/>
    <property type="project" value="InterPro"/>
</dbReference>
<name>A0A1F7RAC0_9BACT</name>
<dbReference type="PROSITE" id="PS50045">
    <property type="entry name" value="SIGMA54_INTERACT_4"/>
    <property type="match status" value="1"/>
</dbReference>
<keyword evidence="5" id="KW-0010">Activator</keyword>
<dbReference type="SUPFAM" id="SSF46689">
    <property type="entry name" value="Homeodomain-like"/>
    <property type="match status" value="1"/>
</dbReference>
<comment type="caution">
    <text evidence="10">The sequence shown here is derived from an EMBL/GenBank/DDBJ whole genome shotgun (WGS) entry which is preliminary data.</text>
</comment>
<dbReference type="Pfam" id="PF00158">
    <property type="entry name" value="Sigma54_activat"/>
    <property type="match status" value="1"/>
</dbReference>
<dbReference type="InterPro" id="IPR002078">
    <property type="entry name" value="Sigma_54_int"/>
</dbReference>
<feature type="domain" description="Response regulatory" evidence="9">
    <location>
        <begin position="5"/>
        <end position="120"/>
    </location>
</feature>
<evidence type="ECO:0000256" key="3">
    <source>
        <dbReference type="ARBA" id="ARBA00023015"/>
    </source>
</evidence>
<dbReference type="Gene3D" id="1.10.10.60">
    <property type="entry name" value="Homeodomain-like"/>
    <property type="match status" value="1"/>
</dbReference>
<evidence type="ECO:0000256" key="4">
    <source>
        <dbReference type="ARBA" id="ARBA00023125"/>
    </source>
</evidence>
<proteinExistence type="predicted"/>
<dbReference type="FunFam" id="3.40.50.300:FF:000006">
    <property type="entry name" value="DNA-binding transcriptional regulator NtrC"/>
    <property type="match status" value="1"/>
</dbReference>
<dbReference type="SMART" id="SM00382">
    <property type="entry name" value="AAA"/>
    <property type="match status" value="1"/>
</dbReference>
<dbReference type="Gene3D" id="1.10.8.60">
    <property type="match status" value="1"/>
</dbReference>
<dbReference type="CDD" id="cd00009">
    <property type="entry name" value="AAA"/>
    <property type="match status" value="1"/>
</dbReference>
<dbReference type="InterPro" id="IPR003593">
    <property type="entry name" value="AAA+_ATPase"/>
</dbReference>
<reference evidence="10 11" key="1">
    <citation type="journal article" date="2016" name="Nat. Commun.">
        <title>Thousands of microbial genomes shed light on interconnected biogeochemical processes in an aquifer system.</title>
        <authorList>
            <person name="Anantharaman K."/>
            <person name="Brown C.T."/>
            <person name="Hug L.A."/>
            <person name="Sharon I."/>
            <person name="Castelle C.J."/>
            <person name="Probst A.J."/>
            <person name="Thomas B.C."/>
            <person name="Singh A."/>
            <person name="Wilkins M.J."/>
            <person name="Karaoz U."/>
            <person name="Brodie E.L."/>
            <person name="Williams K.H."/>
            <person name="Hubbard S.S."/>
            <person name="Banfield J.F."/>
        </authorList>
    </citation>
    <scope>NUCLEOTIDE SEQUENCE [LARGE SCALE GENOMIC DNA]</scope>
</reference>
<evidence type="ECO:0000259" key="9">
    <source>
        <dbReference type="PROSITE" id="PS50110"/>
    </source>
</evidence>
<dbReference type="GO" id="GO:0005524">
    <property type="term" value="F:ATP binding"/>
    <property type="evidence" value="ECO:0007669"/>
    <property type="project" value="UniProtKB-KW"/>
</dbReference>
<dbReference type="InterPro" id="IPR002197">
    <property type="entry name" value="HTH_Fis"/>
</dbReference>
<dbReference type="Gene3D" id="3.40.50.300">
    <property type="entry name" value="P-loop containing nucleotide triphosphate hydrolases"/>
    <property type="match status" value="1"/>
</dbReference>
<accession>A0A1F7RAC0</accession>
<dbReference type="SMART" id="SM00448">
    <property type="entry name" value="REC"/>
    <property type="match status" value="1"/>
</dbReference>
<dbReference type="PRINTS" id="PR01590">
    <property type="entry name" value="HTHFIS"/>
</dbReference>
<dbReference type="InterPro" id="IPR025943">
    <property type="entry name" value="Sigma_54_int_dom_ATP-bd_2"/>
</dbReference>
<keyword evidence="3" id="KW-0805">Transcription regulation</keyword>
<evidence type="ECO:0000256" key="6">
    <source>
        <dbReference type="ARBA" id="ARBA00023163"/>
    </source>
</evidence>
<keyword evidence="1" id="KW-0547">Nucleotide-binding</keyword>
<evidence type="ECO:0000313" key="11">
    <source>
        <dbReference type="Proteomes" id="UP000178526"/>
    </source>
</evidence>
<dbReference type="InterPro" id="IPR025944">
    <property type="entry name" value="Sigma_54_int_dom_CS"/>
</dbReference>
<dbReference type="Pfam" id="PF00072">
    <property type="entry name" value="Response_reg"/>
    <property type="match status" value="1"/>
</dbReference>
<dbReference type="EMBL" id="MGDB01000144">
    <property type="protein sequence ID" value="OGL38513.1"/>
    <property type="molecule type" value="Genomic_DNA"/>
</dbReference>
<evidence type="ECO:0000256" key="1">
    <source>
        <dbReference type="ARBA" id="ARBA00022741"/>
    </source>
</evidence>
<dbReference type="PROSITE" id="PS50110">
    <property type="entry name" value="RESPONSE_REGULATORY"/>
    <property type="match status" value="1"/>
</dbReference>
<dbReference type="Proteomes" id="UP000178526">
    <property type="component" value="Unassembled WGS sequence"/>
</dbReference>
<keyword evidence="4" id="KW-0238">DNA-binding</keyword>
<dbReference type="InterPro" id="IPR009057">
    <property type="entry name" value="Homeodomain-like_sf"/>
</dbReference>
<dbReference type="InterPro" id="IPR011006">
    <property type="entry name" value="CheY-like_superfamily"/>
</dbReference>
<dbReference type="InterPro" id="IPR058031">
    <property type="entry name" value="AAA_lid_NorR"/>
</dbReference>
<evidence type="ECO:0000256" key="7">
    <source>
        <dbReference type="PROSITE-ProRule" id="PRU00169"/>
    </source>
</evidence>
<feature type="modified residue" description="4-aspartylphosphate" evidence="7">
    <location>
        <position position="54"/>
    </location>
</feature>
<dbReference type="InterPro" id="IPR001789">
    <property type="entry name" value="Sig_transdc_resp-reg_receiver"/>
</dbReference>
<evidence type="ECO:0000313" key="10">
    <source>
        <dbReference type="EMBL" id="OGL38513.1"/>
    </source>
</evidence>
<dbReference type="Pfam" id="PF02954">
    <property type="entry name" value="HTH_8"/>
    <property type="match status" value="1"/>
</dbReference>
<dbReference type="SUPFAM" id="SSF52540">
    <property type="entry name" value="P-loop containing nucleoside triphosphate hydrolases"/>
    <property type="match status" value="1"/>
</dbReference>
<dbReference type="FunFam" id="1.10.8.60:FF:000014">
    <property type="entry name" value="DNA-binding transcriptional regulator NtrC"/>
    <property type="match status" value="1"/>
</dbReference>
<evidence type="ECO:0000256" key="5">
    <source>
        <dbReference type="ARBA" id="ARBA00023159"/>
    </source>
</evidence>
<dbReference type="Pfam" id="PF25601">
    <property type="entry name" value="AAA_lid_14"/>
    <property type="match status" value="1"/>
</dbReference>
<dbReference type="PROSITE" id="PS00675">
    <property type="entry name" value="SIGMA54_INTERACT_1"/>
    <property type="match status" value="1"/>
</dbReference>
<dbReference type="InterPro" id="IPR025662">
    <property type="entry name" value="Sigma_54_int_dom_ATP-bd_1"/>
</dbReference>
<dbReference type="InterPro" id="IPR027417">
    <property type="entry name" value="P-loop_NTPase"/>
</dbReference>
<protein>
    <submittedName>
        <fullName evidence="10">Fis family transcriptional regulator</fullName>
    </submittedName>
</protein>
<feature type="domain" description="Sigma-54 factor interaction" evidence="8">
    <location>
        <begin position="145"/>
        <end position="375"/>
    </location>
</feature>
<keyword evidence="6" id="KW-0804">Transcription</keyword>
<keyword evidence="2" id="KW-0067">ATP-binding</keyword>
<dbReference type="PROSITE" id="PS00676">
    <property type="entry name" value="SIGMA54_INTERACT_2"/>
    <property type="match status" value="1"/>
</dbReference>
<dbReference type="SUPFAM" id="SSF52172">
    <property type="entry name" value="CheY-like"/>
    <property type="match status" value="1"/>
</dbReference>
<dbReference type="PROSITE" id="PS00688">
    <property type="entry name" value="SIGMA54_INTERACT_3"/>
    <property type="match status" value="1"/>
</dbReference>
<dbReference type="Gene3D" id="3.40.50.2300">
    <property type="match status" value="1"/>
</dbReference>
<dbReference type="AlphaFoldDB" id="A0A1F7RAC0"/>
<organism evidence="10 11">
    <name type="scientific">Candidatus Schekmanbacteria bacterium GWA2_38_11</name>
    <dbReference type="NCBI Taxonomy" id="1817876"/>
    <lineage>
        <taxon>Bacteria</taxon>
        <taxon>Candidatus Schekmaniibacteriota</taxon>
    </lineage>
</organism>
<dbReference type="PANTHER" id="PTHR32071:SF113">
    <property type="entry name" value="ALGINATE BIOSYNTHESIS TRANSCRIPTIONAL REGULATORY PROTEIN ALGB"/>
    <property type="match status" value="1"/>
</dbReference>
<dbReference type="PANTHER" id="PTHR32071">
    <property type="entry name" value="TRANSCRIPTIONAL REGULATORY PROTEIN"/>
    <property type="match status" value="1"/>
</dbReference>
<keyword evidence="7" id="KW-0597">Phosphoprotein</keyword>
<gene>
    <name evidence="10" type="ORF">A2042_00760</name>
</gene>
<dbReference type="GO" id="GO:0000160">
    <property type="term" value="P:phosphorelay signal transduction system"/>
    <property type="evidence" value="ECO:0007669"/>
    <property type="project" value="InterPro"/>
</dbReference>
<sequence>MAKAKILVVDDEDLIRWSFEKELSKLKYEVLTAESGEEAINKFKENPPDLVLLDVKLPGMDGLETLKEIHKLKGDTLAIMMTAAATVENAVKAMKMRSVVDYLCKPVDFEELKVVVENALEIYELRKEVKSLRDEKRKPYSFENIIANSEKMKQVFDTVSRVIQSKAGIILVQGESGTGKDLIAKTIHYRSERCDNPFMEINCAALPETLLESELFGYEKGAFTDAKFLKKGLFELADEGTVFLDEIGDMKPSLQAKLLKVIENRYFKRVGGANDIEVDIKIIAATNKDLKKLVESGEFRADLYYRLNVISIYIPPLRERREDIYPLIKHFLGEFNKNFKKNVKDISPDAKEILLNYNWPGNVRELKNVIERAIILSFEDIFDQSHLPMELLQDYKKEEEKIIDITLPPDGIDIDKIEEELVRQALSLAQGNQTVASRLLNLTRDSFRRRLKKYDLL</sequence>
<evidence type="ECO:0000259" key="8">
    <source>
        <dbReference type="PROSITE" id="PS50045"/>
    </source>
</evidence>
<dbReference type="GO" id="GO:0006355">
    <property type="term" value="P:regulation of DNA-templated transcription"/>
    <property type="evidence" value="ECO:0007669"/>
    <property type="project" value="InterPro"/>
</dbReference>
<evidence type="ECO:0000256" key="2">
    <source>
        <dbReference type="ARBA" id="ARBA00022840"/>
    </source>
</evidence>